<proteinExistence type="predicted"/>
<dbReference type="Gene3D" id="3.30.200.20">
    <property type="entry name" value="Phosphorylase Kinase, domain 1"/>
    <property type="match status" value="1"/>
</dbReference>
<evidence type="ECO:0000256" key="6">
    <source>
        <dbReference type="SAM" id="MobiDB-lite"/>
    </source>
</evidence>
<sequence length="622" mass="62972">MQPLDADDPRVIGEYRLLRRLGAGGMGRVYLGRSPGGRTVAVKAVHPRFAADDEFRERFRREVDAARRVGAAPPGGGLAWTAPVLGADPDARVPWVATEYVAGPTLQQAVADHGPLPETCVRALGSGLAEALAAVHGLGLVHRDVKPSNVLLTLDGPRLIDFGISRATDGTSVLTSTGVSIGSPGYMSPEQVLGKGQVGPASDVFSMGAVLAYAATGGSPFPGDSSAALLYLVVHEEPELDGLAGELRELVAECLAKKAGDRPDPASAAARLVGPAVAGASALIRPGWLPGPLVEQVSRSAVELLNLEPETPDEAASGLVPFTHSSRSPAEEWPGAAPGDGTDVRPPAGRWPTPAGAEPVAEPGPAPAGGGAFGPPDPSAPPAQSPSAQVPAVPAQAQSPVVPPGLAPVPPPPEPPPPPRRGRFSVSANATTSTAANPDGRPRGRQLSCTLVLSVAGALAVALITGTFVFDLLPGGGGANESGKDNGGQPPGVTEPPSPTPSAEPTAGDVPAAFLGKWRGSVKMDSGLPGGTLTVTFKNGAKGDRIAQGKVELAGLSCPGSWKLTSASSDKLRTDGSSPSNVQGCTNGSTNEEFTLRKDGTIRYESNDDAGGNVAGTLRKIG</sequence>
<feature type="compositionally biased region" description="Pro residues" evidence="6">
    <location>
        <begin position="493"/>
        <end position="502"/>
    </location>
</feature>
<dbReference type="SMART" id="SM00220">
    <property type="entry name" value="S_TKc"/>
    <property type="match status" value="1"/>
</dbReference>
<evidence type="ECO:0000256" key="1">
    <source>
        <dbReference type="ARBA" id="ARBA00022679"/>
    </source>
</evidence>
<feature type="compositionally biased region" description="Gly residues" evidence="6">
    <location>
        <begin position="479"/>
        <end position="490"/>
    </location>
</feature>
<dbReference type="EMBL" id="CP031320">
    <property type="protein sequence ID" value="AXK33059.1"/>
    <property type="molecule type" value="Genomic_DNA"/>
</dbReference>
<feature type="compositionally biased region" description="Low complexity" evidence="6">
    <location>
        <begin position="354"/>
        <end position="363"/>
    </location>
</feature>
<feature type="binding site" evidence="5">
    <location>
        <position position="43"/>
    </location>
    <ligand>
        <name>ATP</name>
        <dbReference type="ChEBI" id="CHEBI:30616"/>
    </ligand>
</feature>
<dbReference type="CDD" id="cd14014">
    <property type="entry name" value="STKc_PknB_like"/>
    <property type="match status" value="1"/>
</dbReference>
<keyword evidence="9" id="KW-1185">Reference proteome</keyword>
<dbReference type="Pfam" id="PF00069">
    <property type="entry name" value="Pkinase"/>
    <property type="match status" value="1"/>
</dbReference>
<feature type="compositionally biased region" description="Pro residues" evidence="6">
    <location>
        <begin position="375"/>
        <end position="384"/>
    </location>
</feature>
<dbReference type="PROSITE" id="PS50011">
    <property type="entry name" value="PROTEIN_KINASE_DOM"/>
    <property type="match status" value="1"/>
</dbReference>
<feature type="region of interest" description="Disordered" evidence="6">
    <location>
        <begin position="479"/>
        <end position="510"/>
    </location>
</feature>
<dbReference type="RefSeq" id="WP_208877675.1">
    <property type="nucleotide sequence ID" value="NZ_CP031320.1"/>
</dbReference>
<dbReference type="InterPro" id="IPR000719">
    <property type="entry name" value="Prot_kinase_dom"/>
</dbReference>
<keyword evidence="2 5" id="KW-0547">Nucleotide-binding</keyword>
<reference evidence="8 9" key="1">
    <citation type="submission" date="2018-07" db="EMBL/GenBank/DDBJ databases">
        <title>Draft genome of the type strain Streptomyces armeniacus ATCC 15676.</title>
        <authorList>
            <person name="Labana P."/>
            <person name="Gosse J.T."/>
            <person name="Boddy C.N."/>
        </authorList>
    </citation>
    <scope>NUCLEOTIDE SEQUENCE [LARGE SCALE GENOMIC DNA]</scope>
    <source>
        <strain evidence="8 9">ATCC 15676</strain>
    </source>
</reference>
<dbReference type="InterPro" id="IPR011009">
    <property type="entry name" value="Kinase-like_dom_sf"/>
</dbReference>
<evidence type="ECO:0000256" key="3">
    <source>
        <dbReference type="ARBA" id="ARBA00022777"/>
    </source>
</evidence>
<evidence type="ECO:0000256" key="4">
    <source>
        <dbReference type="ARBA" id="ARBA00022840"/>
    </source>
</evidence>
<dbReference type="AlphaFoldDB" id="A0A345XN43"/>
<keyword evidence="8" id="KW-0723">Serine/threonine-protein kinase</keyword>
<keyword evidence="1" id="KW-0808">Transferase</keyword>
<dbReference type="PROSITE" id="PS00108">
    <property type="entry name" value="PROTEIN_KINASE_ST"/>
    <property type="match status" value="1"/>
</dbReference>
<name>A0A345XN43_9ACTN</name>
<protein>
    <submittedName>
        <fullName evidence="8">Serine/threonine protein kinase</fullName>
    </submittedName>
</protein>
<accession>A0A345XN43</accession>
<organism evidence="8 9">
    <name type="scientific">Streptomyces armeniacus</name>
    <dbReference type="NCBI Taxonomy" id="83291"/>
    <lineage>
        <taxon>Bacteria</taxon>
        <taxon>Bacillati</taxon>
        <taxon>Actinomycetota</taxon>
        <taxon>Actinomycetes</taxon>
        <taxon>Kitasatosporales</taxon>
        <taxon>Streptomycetaceae</taxon>
        <taxon>Streptomyces</taxon>
    </lineage>
</organism>
<dbReference type="PANTHER" id="PTHR43289:SF34">
    <property type="entry name" value="SERINE_THREONINE-PROTEIN KINASE YBDM-RELATED"/>
    <property type="match status" value="1"/>
</dbReference>
<dbReference type="InterPro" id="IPR017441">
    <property type="entry name" value="Protein_kinase_ATP_BS"/>
</dbReference>
<feature type="region of interest" description="Disordered" evidence="6">
    <location>
        <begin position="310"/>
        <end position="425"/>
    </location>
</feature>
<dbReference type="Proteomes" id="UP000254425">
    <property type="component" value="Chromosome"/>
</dbReference>
<dbReference type="InterPro" id="IPR008271">
    <property type="entry name" value="Ser/Thr_kinase_AS"/>
</dbReference>
<dbReference type="Gene3D" id="1.10.510.10">
    <property type="entry name" value="Transferase(Phosphotransferase) domain 1"/>
    <property type="match status" value="1"/>
</dbReference>
<evidence type="ECO:0000313" key="9">
    <source>
        <dbReference type="Proteomes" id="UP000254425"/>
    </source>
</evidence>
<dbReference type="SUPFAM" id="SSF56112">
    <property type="entry name" value="Protein kinase-like (PK-like)"/>
    <property type="match status" value="1"/>
</dbReference>
<feature type="region of interest" description="Disordered" evidence="6">
    <location>
        <begin position="567"/>
        <end position="592"/>
    </location>
</feature>
<dbReference type="KEGG" id="sarm:DVA86_10755"/>
<gene>
    <name evidence="8" type="ORF">DVA86_10755</name>
</gene>
<dbReference type="GO" id="GO:0004674">
    <property type="term" value="F:protein serine/threonine kinase activity"/>
    <property type="evidence" value="ECO:0007669"/>
    <property type="project" value="UniProtKB-KW"/>
</dbReference>
<keyword evidence="3 8" id="KW-0418">Kinase</keyword>
<dbReference type="PANTHER" id="PTHR43289">
    <property type="entry name" value="MITOGEN-ACTIVATED PROTEIN KINASE KINASE KINASE 20-RELATED"/>
    <property type="match status" value="1"/>
</dbReference>
<evidence type="ECO:0000256" key="5">
    <source>
        <dbReference type="PROSITE-ProRule" id="PRU10141"/>
    </source>
</evidence>
<keyword evidence="4 5" id="KW-0067">ATP-binding</keyword>
<feature type="compositionally biased region" description="Pro residues" evidence="6">
    <location>
        <begin position="401"/>
        <end position="419"/>
    </location>
</feature>
<feature type="domain" description="Protein kinase" evidence="7">
    <location>
        <begin position="15"/>
        <end position="277"/>
    </location>
</feature>
<dbReference type="GO" id="GO:0005524">
    <property type="term" value="F:ATP binding"/>
    <property type="evidence" value="ECO:0007669"/>
    <property type="project" value="UniProtKB-UniRule"/>
</dbReference>
<dbReference type="PROSITE" id="PS00107">
    <property type="entry name" value="PROTEIN_KINASE_ATP"/>
    <property type="match status" value="1"/>
</dbReference>
<evidence type="ECO:0000259" key="7">
    <source>
        <dbReference type="PROSITE" id="PS50011"/>
    </source>
</evidence>
<feature type="compositionally biased region" description="Low complexity" evidence="6">
    <location>
        <begin position="385"/>
        <end position="400"/>
    </location>
</feature>
<evidence type="ECO:0000256" key="2">
    <source>
        <dbReference type="ARBA" id="ARBA00022741"/>
    </source>
</evidence>
<evidence type="ECO:0000313" key="8">
    <source>
        <dbReference type="EMBL" id="AXK33059.1"/>
    </source>
</evidence>